<dbReference type="AlphaFoldDB" id="A0ABD5XXX5"/>
<dbReference type="EMBL" id="JBHTAS010000001">
    <property type="protein sequence ID" value="MFC7139486.1"/>
    <property type="molecule type" value="Genomic_DNA"/>
</dbReference>
<organism evidence="2 3">
    <name type="scientific">Halosimplex aquaticum</name>
    <dbReference type="NCBI Taxonomy" id="3026162"/>
    <lineage>
        <taxon>Archaea</taxon>
        <taxon>Methanobacteriati</taxon>
        <taxon>Methanobacteriota</taxon>
        <taxon>Stenosarchaea group</taxon>
        <taxon>Halobacteria</taxon>
        <taxon>Halobacteriales</taxon>
        <taxon>Haloarculaceae</taxon>
        <taxon>Halosimplex</taxon>
    </lineage>
</organism>
<proteinExistence type="predicted"/>
<evidence type="ECO:0000313" key="2">
    <source>
        <dbReference type="EMBL" id="MFC7139486.1"/>
    </source>
</evidence>
<dbReference type="SUPFAM" id="SSF55811">
    <property type="entry name" value="Nudix"/>
    <property type="match status" value="1"/>
</dbReference>
<dbReference type="RefSeq" id="WP_274325073.1">
    <property type="nucleotide sequence ID" value="NZ_CP118158.1"/>
</dbReference>
<comment type="caution">
    <text evidence="2">The sequence shown here is derived from an EMBL/GenBank/DDBJ whole genome shotgun (WGS) entry which is preliminary data.</text>
</comment>
<keyword evidence="3" id="KW-1185">Reference proteome</keyword>
<evidence type="ECO:0000313" key="3">
    <source>
        <dbReference type="Proteomes" id="UP001596432"/>
    </source>
</evidence>
<evidence type="ECO:0000256" key="1">
    <source>
        <dbReference type="SAM" id="MobiDB-lite"/>
    </source>
</evidence>
<dbReference type="InterPro" id="IPR015797">
    <property type="entry name" value="NUDIX_hydrolase-like_dom_sf"/>
</dbReference>
<dbReference type="Proteomes" id="UP001596432">
    <property type="component" value="Unassembled WGS sequence"/>
</dbReference>
<feature type="region of interest" description="Disordered" evidence="1">
    <location>
        <begin position="140"/>
        <end position="162"/>
    </location>
</feature>
<dbReference type="GeneID" id="78819742"/>
<reference evidence="2 3" key="1">
    <citation type="journal article" date="2019" name="Int. J. Syst. Evol. Microbiol.">
        <title>The Global Catalogue of Microorganisms (GCM) 10K type strain sequencing project: providing services to taxonomists for standard genome sequencing and annotation.</title>
        <authorList>
            <consortium name="The Broad Institute Genomics Platform"/>
            <consortium name="The Broad Institute Genome Sequencing Center for Infectious Disease"/>
            <person name="Wu L."/>
            <person name="Ma J."/>
        </authorList>
    </citation>
    <scope>NUCLEOTIDE SEQUENCE [LARGE SCALE GENOMIC DNA]</scope>
    <source>
        <strain evidence="2 3">XZYJT29</strain>
    </source>
</reference>
<dbReference type="Gene3D" id="3.90.79.10">
    <property type="entry name" value="Nucleoside Triphosphate Pyrophosphohydrolase"/>
    <property type="match status" value="1"/>
</dbReference>
<name>A0ABD5XXX5_9EURY</name>
<gene>
    <name evidence="2" type="ORF">ACFQMA_06485</name>
</gene>
<protein>
    <submittedName>
        <fullName evidence="2">NUDIX domain-containing protein</fullName>
    </submittedName>
</protein>
<accession>A0ABD5XXX5</accession>
<feature type="compositionally biased region" description="Low complexity" evidence="1">
    <location>
        <begin position="140"/>
        <end position="157"/>
    </location>
</feature>
<sequence>MSVAEGSRDRVEARLVALEEDYSGFPVNQTTLAVPREAYERAGERCQRGIVDAYVQLYNERDDVLLVENDGEWVVPHGEPRTDERVVAGTERAISERTGIDCALTDLSRVTILGVRDESDPERPPIYRLIAVFTAETLDEGSPAAEEAPAAGEMAAADGGGDAAVERETVVADGVRWHPTLPDSAVPPH</sequence>